<accession>A0ABQ7IR96</accession>
<proteinExistence type="predicted"/>
<gene>
    <name evidence="1" type="ORF">EAE98_004565</name>
</gene>
<reference evidence="1 2" key="1">
    <citation type="journal article" date="2020" name="Genome Biol. Evol.">
        <title>Comparative genomics of Sclerotiniaceae.</title>
        <authorList>
            <person name="Valero Jimenez C.A."/>
            <person name="Steentjes M."/>
            <person name="Scholten O.E."/>
            <person name="Van Kan J.A.L."/>
        </authorList>
    </citation>
    <scope>NUCLEOTIDE SEQUENCE [LARGE SCALE GENOMIC DNA]</scope>
    <source>
        <strain evidence="1 2">B1</strain>
    </source>
</reference>
<sequence length="59" mass="6816">METSYRFHVLWQAGRMGTFFRREVEEMVKGGEAKIRGAENGIGEDQEAAKTRYEWNCGT</sequence>
<organism evidence="1 2">
    <name type="scientific">Botrytis deweyae</name>
    <dbReference type="NCBI Taxonomy" id="2478750"/>
    <lineage>
        <taxon>Eukaryota</taxon>
        <taxon>Fungi</taxon>
        <taxon>Dikarya</taxon>
        <taxon>Ascomycota</taxon>
        <taxon>Pezizomycotina</taxon>
        <taxon>Leotiomycetes</taxon>
        <taxon>Helotiales</taxon>
        <taxon>Sclerotiniaceae</taxon>
        <taxon>Botrytis</taxon>
    </lineage>
</organism>
<dbReference type="EMBL" id="RCSX01000008">
    <property type="protein sequence ID" value="KAF7931829.1"/>
    <property type="molecule type" value="Genomic_DNA"/>
</dbReference>
<name>A0ABQ7IR96_9HELO</name>
<dbReference type="GeneID" id="62231339"/>
<evidence type="ECO:0000313" key="1">
    <source>
        <dbReference type="EMBL" id="KAF7931829.1"/>
    </source>
</evidence>
<keyword evidence="2" id="KW-1185">Reference proteome</keyword>
<dbReference type="RefSeq" id="XP_038811721.1">
    <property type="nucleotide sequence ID" value="XM_038952185.1"/>
</dbReference>
<dbReference type="Proteomes" id="UP000783213">
    <property type="component" value="Unassembled WGS sequence"/>
</dbReference>
<comment type="caution">
    <text evidence="1">The sequence shown here is derived from an EMBL/GenBank/DDBJ whole genome shotgun (WGS) entry which is preliminary data.</text>
</comment>
<evidence type="ECO:0000313" key="2">
    <source>
        <dbReference type="Proteomes" id="UP000783213"/>
    </source>
</evidence>
<protein>
    <submittedName>
        <fullName evidence="1">Uncharacterized protein</fullName>
    </submittedName>
</protein>